<dbReference type="Proteomes" id="UP000680839">
    <property type="component" value="Chromosome"/>
</dbReference>
<protein>
    <submittedName>
        <fullName evidence="1">DUF3240 family protein</fullName>
    </submittedName>
</protein>
<dbReference type="Gene3D" id="3.30.70.120">
    <property type="match status" value="1"/>
</dbReference>
<evidence type="ECO:0000313" key="1">
    <source>
        <dbReference type="EMBL" id="QWG13575.1"/>
    </source>
</evidence>
<dbReference type="AlphaFoldDB" id="A0A975RMM7"/>
<reference evidence="1" key="1">
    <citation type="submission" date="2021-06" db="EMBL/GenBank/DDBJ databases">
        <title>Bradyrhizobium sp. S2-20-1 Genome sequencing.</title>
        <authorList>
            <person name="Jin L."/>
        </authorList>
    </citation>
    <scope>NUCLEOTIDE SEQUENCE</scope>
    <source>
        <strain evidence="1">S2-20-1</strain>
    </source>
</reference>
<organism evidence="1 2">
    <name type="scientific">Bradyrhizobium sediminis</name>
    <dbReference type="NCBI Taxonomy" id="2840469"/>
    <lineage>
        <taxon>Bacteria</taxon>
        <taxon>Pseudomonadati</taxon>
        <taxon>Pseudomonadota</taxon>
        <taxon>Alphaproteobacteria</taxon>
        <taxon>Hyphomicrobiales</taxon>
        <taxon>Nitrobacteraceae</taxon>
        <taxon>Bradyrhizobium</taxon>
    </lineage>
</organism>
<dbReference type="RefSeq" id="WP_215622279.1">
    <property type="nucleotide sequence ID" value="NZ_CP076134.1"/>
</dbReference>
<gene>
    <name evidence="1" type="ORF">KMZ29_02190</name>
</gene>
<dbReference type="InterPro" id="IPR021634">
    <property type="entry name" value="DUF3240"/>
</dbReference>
<name>A0A975RMM7_9BRAD</name>
<dbReference type="Pfam" id="PF11582">
    <property type="entry name" value="DUF3240"/>
    <property type="match status" value="1"/>
</dbReference>
<dbReference type="InterPro" id="IPR015867">
    <property type="entry name" value="N-reg_PII/ATP_PRibTrfase_C"/>
</dbReference>
<accession>A0A975RMM7</accession>
<sequence length="111" mass="12369">MTTEPVCLTLIAARTLREELFDYLSEQRDLVSGFTASDGAGHGPTVQLHSTTEQVKGHADEVLVRTILERQDAARLLARLKTAFAGTRLVYWITPVVEFGVIEDHEDETEN</sequence>
<proteinExistence type="predicted"/>
<dbReference type="EMBL" id="CP076134">
    <property type="protein sequence ID" value="QWG13575.1"/>
    <property type="molecule type" value="Genomic_DNA"/>
</dbReference>
<evidence type="ECO:0000313" key="2">
    <source>
        <dbReference type="Proteomes" id="UP000680839"/>
    </source>
</evidence>